<dbReference type="InterPro" id="IPR029061">
    <property type="entry name" value="THDP-binding"/>
</dbReference>
<evidence type="ECO:0000313" key="12">
    <source>
        <dbReference type="Proteomes" id="UP001564408"/>
    </source>
</evidence>
<dbReference type="CDD" id="cd07037">
    <property type="entry name" value="TPP_PYR_MenD"/>
    <property type="match status" value="1"/>
</dbReference>
<dbReference type="SUPFAM" id="SSF52518">
    <property type="entry name" value="Thiamin diphosphate-binding fold (THDP-binding)"/>
    <property type="match status" value="2"/>
</dbReference>
<gene>
    <name evidence="7 11" type="primary">menD</name>
    <name evidence="11" type="ORF">ABC977_07105</name>
</gene>
<dbReference type="HAMAP" id="MF_01659">
    <property type="entry name" value="MenD"/>
    <property type="match status" value="1"/>
</dbReference>
<protein>
    <recommendedName>
        <fullName evidence="7">2-succinyl-5-enolpyruvyl-6-hydroxy-3-cyclohexene-1-carboxylate synthase</fullName>
        <shortName evidence="7">SEPHCHC synthase</shortName>
        <ecNumber evidence="7">2.2.1.9</ecNumber>
    </recommendedName>
    <alternativeName>
        <fullName evidence="7">Menaquinone biosynthesis protein MenD</fullName>
    </alternativeName>
</protein>
<comment type="similarity">
    <text evidence="7">Belongs to the TPP enzyme family. MenD subfamily.</text>
</comment>
<dbReference type="Gene3D" id="3.40.50.970">
    <property type="match status" value="2"/>
</dbReference>
<dbReference type="GO" id="GO:0070204">
    <property type="term" value="F:2-succinyl-5-enolpyruvyl-6-hydroxy-3-cyclohexene-1-carboxylic-acid synthase activity"/>
    <property type="evidence" value="ECO:0007669"/>
    <property type="project" value="UniProtKB-EC"/>
</dbReference>
<dbReference type="InterPro" id="IPR032264">
    <property type="entry name" value="MenD_middle"/>
</dbReference>
<keyword evidence="5 7" id="KW-0786">Thiamine pyrophosphate</keyword>
<evidence type="ECO:0000256" key="8">
    <source>
        <dbReference type="SAM" id="MobiDB-lite"/>
    </source>
</evidence>
<keyword evidence="12" id="KW-1185">Reference proteome</keyword>
<evidence type="ECO:0000313" key="11">
    <source>
        <dbReference type="EMBL" id="MEY6432177.1"/>
    </source>
</evidence>
<dbReference type="Proteomes" id="UP001564408">
    <property type="component" value="Unassembled WGS sequence"/>
</dbReference>
<evidence type="ECO:0000256" key="1">
    <source>
        <dbReference type="ARBA" id="ARBA00022428"/>
    </source>
</evidence>
<feature type="domain" description="Menaquinone biosynthesis protein MenD middle" evidence="10">
    <location>
        <begin position="239"/>
        <end position="407"/>
    </location>
</feature>
<feature type="region of interest" description="Disordered" evidence="8">
    <location>
        <begin position="182"/>
        <end position="213"/>
    </location>
</feature>
<dbReference type="NCBIfam" id="TIGR00173">
    <property type="entry name" value="menD"/>
    <property type="match status" value="1"/>
</dbReference>
<comment type="caution">
    <text evidence="11">The sequence shown here is derived from an EMBL/GenBank/DDBJ whole genome shotgun (WGS) entry which is preliminary data.</text>
</comment>
<keyword evidence="3 7" id="KW-0479">Metal-binding</keyword>
<dbReference type="CDD" id="cd02009">
    <property type="entry name" value="TPP_SHCHC_synthase"/>
    <property type="match status" value="1"/>
</dbReference>
<comment type="pathway">
    <text evidence="7">Quinol/quinone metabolism; menaquinone biosynthesis.</text>
</comment>
<evidence type="ECO:0000256" key="5">
    <source>
        <dbReference type="ARBA" id="ARBA00023052"/>
    </source>
</evidence>
<evidence type="ECO:0000256" key="4">
    <source>
        <dbReference type="ARBA" id="ARBA00022842"/>
    </source>
</evidence>
<sequence length="578" mass="62424">MMGAPRDDQACRNLRWSVALLDGLVAGGMRHLVLSPGSRSTPVVLAGQRQPALQLTPILDERSAAFFALGLARATRQPVGLLCTSGSAPAHWFPAVIEAAEWGLPLILLTADRPPELRAWGANQTVDQIHLFGRFVREFHDPGPPRDEARAMKTMTALGARAASVSRGRRAGPVHINLPFPEPLVPDTDCDPPASGDLRPLPHARPGAPAPTDDPWSVAPAAIDFHQLSGPGLICCGPGEYTDDDIAALWSCATNLGLPVLVDPLSGLRFGPAPEVRVTRYDSFLRNPLAAAALRPAWVVRLGRPPVSRVLNEWLTGVPSLLVDPAERWCDPTHDAVQQITATPAVFLGWLQRTDRVTAAPGWLDDWLAADQRLTALAEQHLAESPWCEPHLIQTLIARLPAGDALFCANSLPIRQLDTWSGARARALAIHGNRGVSGIDGQVSTLAGLTRGGLATWGLLGDLAFCHDLSGLLLAHTLDRPCLVLNNGGGRIFDYLPQRHVPGVETLWRTPLSLDLGELVRPFGVPHRIVTDGATLDRALDQVIDRGGARVIEIRIDATSSQRVHEGFWQRVARQDII</sequence>
<name>A0ABV4BFQ4_9GAMM</name>
<dbReference type="EMBL" id="JBDKXB010000006">
    <property type="protein sequence ID" value="MEY6432177.1"/>
    <property type="molecule type" value="Genomic_DNA"/>
</dbReference>
<accession>A0ABV4BFQ4</accession>
<proteinExistence type="inferred from homology"/>
<dbReference type="RefSeq" id="WP_369666559.1">
    <property type="nucleotide sequence ID" value="NZ_JBDKXB010000006.1"/>
</dbReference>
<keyword evidence="1 7" id="KW-0474">Menaquinone biosynthesis</keyword>
<organism evidence="11 12">
    <name type="scientific">Thioalkalicoccus limnaeus</name>
    <dbReference type="NCBI Taxonomy" id="120681"/>
    <lineage>
        <taxon>Bacteria</taxon>
        <taxon>Pseudomonadati</taxon>
        <taxon>Pseudomonadota</taxon>
        <taxon>Gammaproteobacteria</taxon>
        <taxon>Chromatiales</taxon>
        <taxon>Chromatiaceae</taxon>
        <taxon>Thioalkalicoccus</taxon>
    </lineage>
</organism>
<evidence type="ECO:0000256" key="3">
    <source>
        <dbReference type="ARBA" id="ARBA00022723"/>
    </source>
</evidence>
<dbReference type="PANTHER" id="PTHR42916">
    <property type="entry name" value="2-SUCCINYL-5-ENOLPYRUVYL-6-HYDROXY-3-CYCLOHEXENE-1-CARBOXYLATE SYNTHASE"/>
    <property type="match status" value="1"/>
</dbReference>
<evidence type="ECO:0000259" key="9">
    <source>
        <dbReference type="Pfam" id="PF02776"/>
    </source>
</evidence>
<comment type="pathway">
    <text evidence="7">Quinol/quinone metabolism; 1,4-dihydroxy-2-naphthoate biosynthesis; 1,4-dihydroxy-2-naphthoate from chorismate: step 2/7.</text>
</comment>
<evidence type="ECO:0000256" key="7">
    <source>
        <dbReference type="HAMAP-Rule" id="MF_01659"/>
    </source>
</evidence>
<evidence type="ECO:0000259" key="10">
    <source>
        <dbReference type="Pfam" id="PF16582"/>
    </source>
</evidence>
<dbReference type="EC" id="2.2.1.9" evidence="7"/>
<evidence type="ECO:0000256" key="2">
    <source>
        <dbReference type="ARBA" id="ARBA00022679"/>
    </source>
</evidence>
<comment type="function">
    <text evidence="7">Catalyzes the thiamine diphosphate-dependent decarboxylation of 2-oxoglutarate and the subsequent addition of the resulting succinic semialdehyde-thiamine pyrophosphate anion to isochorismate to yield 2-succinyl-5-enolpyruvyl-6-hydroxy-3-cyclohexene-1-carboxylate (SEPHCHC).</text>
</comment>
<keyword evidence="2 7" id="KW-0808">Transferase</keyword>
<dbReference type="InterPro" id="IPR012001">
    <property type="entry name" value="Thiamin_PyroP_enz_TPP-bd_dom"/>
</dbReference>
<comment type="cofactor">
    <cofactor evidence="7">
        <name>Mg(2+)</name>
        <dbReference type="ChEBI" id="CHEBI:18420"/>
    </cofactor>
    <cofactor evidence="7">
        <name>Mn(2+)</name>
        <dbReference type="ChEBI" id="CHEBI:29035"/>
    </cofactor>
</comment>
<dbReference type="Gene3D" id="3.40.50.1220">
    <property type="entry name" value="TPP-binding domain"/>
    <property type="match status" value="1"/>
</dbReference>
<dbReference type="PANTHER" id="PTHR42916:SF1">
    <property type="entry name" value="PROTEIN PHYLLO, CHLOROPLASTIC"/>
    <property type="match status" value="1"/>
</dbReference>
<dbReference type="Pfam" id="PF02776">
    <property type="entry name" value="TPP_enzyme_N"/>
    <property type="match status" value="1"/>
</dbReference>
<keyword evidence="6 7" id="KW-0464">Manganese</keyword>
<comment type="cofactor">
    <cofactor evidence="7">
        <name>thiamine diphosphate</name>
        <dbReference type="ChEBI" id="CHEBI:58937"/>
    </cofactor>
    <text evidence="7">Binds 1 thiamine pyrophosphate per subunit.</text>
</comment>
<dbReference type="InterPro" id="IPR004433">
    <property type="entry name" value="MenaQ_synth_MenD"/>
</dbReference>
<evidence type="ECO:0000256" key="6">
    <source>
        <dbReference type="ARBA" id="ARBA00023211"/>
    </source>
</evidence>
<keyword evidence="4 7" id="KW-0460">Magnesium</keyword>
<dbReference type="PIRSF" id="PIRSF004983">
    <property type="entry name" value="MenD"/>
    <property type="match status" value="1"/>
</dbReference>
<comment type="catalytic activity">
    <reaction evidence="7">
        <text>isochorismate + 2-oxoglutarate + H(+) = 5-enolpyruvoyl-6-hydroxy-2-succinyl-cyclohex-3-ene-1-carboxylate + CO2</text>
        <dbReference type="Rhea" id="RHEA:25593"/>
        <dbReference type="ChEBI" id="CHEBI:15378"/>
        <dbReference type="ChEBI" id="CHEBI:16526"/>
        <dbReference type="ChEBI" id="CHEBI:16810"/>
        <dbReference type="ChEBI" id="CHEBI:29780"/>
        <dbReference type="ChEBI" id="CHEBI:58818"/>
        <dbReference type="EC" id="2.2.1.9"/>
    </reaction>
</comment>
<reference evidence="11 12" key="1">
    <citation type="submission" date="2024-05" db="EMBL/GenBank/DDBJ databases">
        <title>Genome Sequence and Characterization of the New Strain Purple Sulfur Bacterium of Genus Thioalkalicoccus.</title>
        <authorList>
            <person name="Bryantseva I.A."/>
            <person name="Kyndt J.A."/>
            <person name="Imhoff J.F."/>
        </authorList>
    </citation>
    <scope>NUCLEOTIDE SEQUENCE [LARGE SCALE GENOMIC DNA]</scope>
    <source>
        <strain evidence="11 12">Um2</strain>
    </source>
</reference>
<feature type="domain" description="Thiamine pyrophosphate enzyme N-terminal TPP-binding" evidence="9">
    <location>
        <begin position="19"/>
        <end position="130"/>
    </location>
</feature>
<comment type="subunit">
    <text evidence="7">Homodimer.</text>
</comment>
<dbReference type="Pfam" id="PF16582">
    <property type="entry name" value="TPP_enzyme_M_2"/>
    <property type="match status" value="1"/>
</dbReference>